<dbReference type="Pfam" id="PF00069">
    <property type="entry name" value="Pkinase"/>
    <property type="match status" value="1"/>
</dbReference>
<dbReference type="SUPFAM" id="SSF56112">
    <property type="entry name" value="Protein kinase-like (PK-like)"/>
    <property type="match status" value="1"/>
</dbReference>
<evidence type="ECO:0000256" key="3">
    <source>
        <dbReference type="ARBA" id="ARBA00022777"/>
    </source>
</evidence>
<dbReference type="OrthoDB" id="4062651at2759"/>
<protein>
    <recommendedName>
        <fullName evidence="7">Protein kinase domain-containing protein</fullName>
    </recommendedName>
</protein>
<dbReference type="InterPro" id="IPR000719">
    <property type="entry name" value="Prot_kinase_dom"/>
</dbReference>
<keyword evidence="9" id="KW-1185">Reference proteome</keyword>
<dbReference type="InterPro" id="IPR011009">
    <property type="entry name" value="Kinase-like_dom_sf"/>
</dbReference>
<keyword evidence="3" id="KW-0418">Kinase</keyword>
<accession>A0A150GAH6</accession>
<evidence type="ECO:0000313" key="8">
    <source>
        <dbReference type="EMBL" id="KXZ46839.1"/>
    </source>
</evidence>
<name>A0A150GAH6_GONPE</name>
<evidence type="ECO:0000256" key="6">
    <source>
        <dbReference type="SAM" id="MobiDB-lite"/>
    </source>
</evidence>
<dbReference type="SMART" id="SM00220">
    <property type="entry name" value="S_TKc"/>
    <property type="match status" value="1"/>
</dbReference>
<keyword evidence="1" id="KW-0808">Transferase</keyword>
<evidence type="ECO:0000256" key="4">
    <source>
        <dbReference type="ARBA" id="ARBA00022840"/>
    </source>
</evidence>
<keyword evidence="2 5" id="KW-0547">Nucleotide-binding</keyword>
<dbReference type="InterPro" id="IPR051681">
    <property type="entry name" value="Ser/Thr_Kinases-Pseudokinases"/>
</dbReference>
<dbReference type="PROSITE" id="PS00107">
    <property type="entry name" value="PROTEIN_KINASE_ATP"/>
    <property type="match status" value="1"/>
</dbReference>
<evidence type="ECO:0000256" key="1">
    <source>
        <dbReference type="ARBA" id="ARBA00022679"/>
    </source>
</evidence>
<gene>
    <name evidence="8" type="ORF">GPECTOR_40g573</name>
</gene>
<feature type="compositionally biased region" description="Pro residues" evidence="6">
    <location>
        <begin position="238"/>
        <end position="248"/>
    </location>
</feature>
<evidence type="ECO:0000256" key="5">
    <source>
        <dbReference type="PROSITE-ProRule" id="PRU10141"/>
    </source>
</evidence>
<dbReference type="GO" id="GO:0005524">
    <property type="term" value="F:ATP binding"/>
    <property type="evidence" value="ECO:0007669"/>
    <property type="project" value="UniProtKB-UniRule"/>
</dbReference>
<evidence type="ECO:0000256" key="2">
    <source>
        <dbReference type="ARBA" id="ARBA00022741"/>
    </source>
</evidence>
<feature type="domain" description="Protein kinase" evidence="7">
    <location>
        <begin position="161"/>
        <end position="539"/>
    </location>
</feature>
<dbReference type="InterPro" id="IPR008271">
    <property type="entry name" value="Ser/Thr_kinase_AS"/>
</dbReference>
<dbReference type="PANTHER" id="PTHR44329:SF214">
    <property type="entry name" value="PROTEIN KINASE DOMAIN-CONTAINING PROTEIN"/>
    <property type="match status" value="1"/>
</dbReference>
<organism evidence="8 9">
    <name type="scientific">Gonium pectorale</name>
    <name type="common">Green alga</name>
    <dbReference type="NCBI Taxonomy" id="33097"/>
    <lineage>
        <taxon>Eukaryota</taxon>
        <taxon>Viridiplantae</taxon>
        <taxon>Chlorophyta</taxon>
        <taxon>core chlorophytes</taxon>
        <taxon>Chlorophyceae</taxon>
        <taxon>CS clade</taxon>
        <taxon>Chlamydomonadales</taxon>
        <taxon>Volvocaceae</taxon>
        <taxon>Gonium</taxon>
    </lineage>
</organism>
<dbReference type="GO" id="GO:0004674">
    <property type="term" value="F:protein serine/threonine kinase activity"/>
    <property type="evidence" value="ECO:0007669"/>
    <property type="project" value="TreeGrafter"/>
</dbReference>
<dbReference type="PROSITE" id="PS50011">
    <property type="entry name" value="PROTEIN_KINASE_DOM"/>
    <property type="match status" value="1"/>
</dbReference>
<dbReference type="AlphaFoldDB" id="A0A150GAH6"/>
<dbReference type="Gene3D" id="3.30.200.20">
    <property type="entry name" value="Phosphorylase Kinase, domain 1"/>
    <property type="match status" value="1"/>
</dbReference>
<dbReference type="PROSITE" id="PS00108">
    <property type="entry name" value="PROTEIN_KINASE_ST"/>
    <property type="match status" value="1"/>
</dbReference>
<comment type="caution">
    <text evidence="8">The sequence shown here is derived from an EMBL/GenBank/DDBJ whole genome shotgun (WGS) entry which is preliminary data.</text>
</comment>
<feature type="compositionally biased region" description="Polar residues" evidence="6">
    <location>
        <begin position="259"/>
        <end position="279"/>
    </location>
</feature>
<dbReference type="PANTHER" id="PTHR44329">
    <property type="entry name" value="SERINE/THREONINE-PROTEIN KINASE TNNI3K-RELATED"/>
    <property type="match status" value="1"/>
</dbReference>
<dbReference type="Proteomes" id="UP000075714">
    <property type="component" value="Unassembled WGS sequence"/>
</dbReference>
<evidence type="ECO:0000313" key="9">
    <source>
        <dbReference type="Proteomes" id="UP000075714"/>
    </source>
</evidence>
<feature type="region of interest" description="Disordered" evidence="6">
    <location>
        <begin position="238"/>
        <end position="279"/>
    </location>
</feature>
<dbReference type="InterPro" id="IPR017441">
    <property type="entry name" value="Protein_kinase_ATP_BS"/>
</dbReference>
<dbReference type="Gene3D" id="1.10.510.10">
    <property type="entry name" value="Transferase(Phosphotransferase) domain 1"/>
    <property type="match status" value="1"/>
</dbReference>
<feature type="binding site" evidence="5">
    <location>
        <position position="188"/>
    </location>
    <ligand>
        <name>ATP</name>
        <dbReference type="ChEBI" id="CHEBI:30616"/>
    </ligand>
</feature>
<keyword evidence="4 5" id="KW-0067">ATP-binding</keyword>
<reference evidence="9" key="1">
    <citation type="journal article" date="2016" name="Nat. Commun.">
        <title>The Gonium pectorale genome demonstrates co-option of cell cycle regulation during the evolution of multicellularity.</title>
        <authorList>
            <person name="Hanschen E.R."/>
            <person name="Marriage T.N."/>
            <person name="Ferris P.J."/>
            <person name="Hamaji T."/>
            <person name="Toyoda A."/>
            <person name="Fujiyama A."/>
            <person name="Neme R."/>
            <person name="Noguchi H."/>
            <person name="Minakuchi Y."/>
            <person name="Suzuki M."/>
            <person name="Kawai-Toyooka H."/>
            <person name="Smith D.R."/>
            <person name="Sparks H."/>
            <person name="Anderson J."/>
            <person name="Bakaric R."/>
            <person name="Luria V."/>
            <person name="Karger A."/>
            <person name="Kirschner M.W."/>
            <person name="Durand P.M."/>
            <person name="Michod R.E."/>
            <person name="Nozaki H."/>
            <person name="Olson B.J."/>
        </authorList>
    </citation>
    <scope>NUCLEOTIDE SEQUENCE [LARGE SCALE GENOMIC DNA]</scope>
    <source>
        <strain evidence="9">NIES-2863</strain>
    </source>
</reference>
<proteinExistence type="predicted"/>
<sequence length="549" mass="57210">MDNSFGAIFAQANQSAVSEALLRLAGSIAQAPPSCSTAEMQERTGPQRQNEAFALTVSTVASATPADCPPPPLCRPPVRLPAGALLKQGSAQPDGESFLRVVSTYFSELLGNLKMGADPDGCQESEPGLRTNEGCRKGRRVPQCMAETIRALQAQYGDDDLEVVSVLGRGAYGVVYWGTWRGLPVAIKTLVVPGATAGPEGRARQRAVLEAAISMSMAHPNVVATYSYDIKLLTLPPEATPPPSPAPPVAQAGGPGSPTNCLGVSGLSDQSPEPITSETAAAAGGDEADAYKLYIVQELCNGGSLRHALIKGVAGAVRAGGVFRALALGLALDVAEGMRHVHSCRIVHGDLKPDNVLLAYHPSSGAAAGDGKGLGDCPASSMDIADSAGGGGGGGGLLALTAKVADFGLSLPLAEGATHASKHFQGTPAYAAPEASIRQWRLSFQNVLSRGELSPRADVWSFGLMLLEFFYGCTLSDMRAVQAIMFSVAELGALPLYAWLLRDLADSAHRPYAELAAACLSRDPRERPDFAAICEHLKALSESSREGEW</sequence>
<evidence type="ECO:0000259" key="7">
    <source>
        <dbReference type="PROSITE" id="PS50011"/>
    </source>
</evidence>
<dbReference type="STRING" id="33097.A0A150GAH6"/>
<dbReference type="EMBL" id="LSYV01000041">
    <property type="protein sequence ID" value="KXZ46839.1"/>
    <property type="molecule type" value="Genomic_DNA"/>
</dbReference>